<reference evidence="1 2" key="1">
    <citation type="submission" date="2018-11" db="EMBL/GenBank/DDBJ databases">
        <authorList>
            <consortium name="Pathogen Informatics"/>
        </authorList>
    </citation>
    <scope>NUCLEOTIDE SEQUENCE [LARGE SCALE GENOMIC DNA]</scope>
</reference>
<protein>
    <submittedName>
        <fullName evidence="1 3">Uncharacterized protein</fullName>
    </submittedName>
</protein>
<sequence length="77" mass="8512">MVKGKLYGDKDNFRTQKVLIAAKLGNVELQLAGDAPPADKFPLGVVRFRGSSECLHVFLILVIFLDCEAFIKWLCSG</sequence>
<accession>A0A3P8C140</accession>
<dbReference type="Proteomes" id="UP000050761">
    <property type="component" value="Unassembled WGS sequence"/>
</dbReference>
<evidence type="ECO:0000313" key="3">
    <source>
        <dbReference type="WBParaSite" id="HPBE_0000974701-mRNA-1"/>
    </source>
</evidence>
<proteinExistence type="predicted"/>
<dbReference type="WBParaSite" id="HPBE_0000974701-mRNA-1">
    <property type="protein sequence ID" value="HPBE_0000974701-mRNA-1"/>
    <property type="gene ID" value="HPBE_0000974701"/>
</dbReference>
<name>A0A183FPZ5_HELPZ</name>
<organism evidence="2 3">
    <name type="scientific">Heligmosomoides polygyrus</name>
    <name type="common">Parasitic roundworm</name>
    <dbReference type="NCBI Taxonomy" id="6339"/>
    <lineage>
        <taxon>Eukaryota</taxon>
        <taxon>Metazoa</taxon>
        <taxon>Ecdysozoa</taxon>
        <taxon>Nematoda</taxon>
        <taxon>Chromadorea</taxon>
        <taxon>Rhabditida</taxon>
        <taxon>Rhabditina</taxon>
        <taxon>Rhabditomorpha</taxon>
        <taxon>Strongyloidea</taxon>
        <taxon>Heligmosomidae</taxon>
        <taxon>Heligmosomoides</taxon>
    </lineage>
</organism>
<evidence type="ECO:0000313" key="2">
    <source>
        <dbReference type="Proteomes" id="UP000050761"/>
    </source>
</evidence>
<reference evidence="3" key="2">
    <citation type="submission" date="2019-09" db="UniProtKB">
        <authorList>
            <consortium name="WormBaseParasite"/>
        </authorList>
    </citation>
    <scope>IDENTIFICATION</scope>
</reference>
<evidence type="ECO:0000313" key="1">
    <source>
        <dbReference type="EMBL" id="VDO82078.1"/>
    </source>
</evidence>
<accession>A0A183FPZ5</accession>
<dbReference type="OrthoDB" id="5841057at2759"/>
<dbReference type="AlphaFoldDB" id="A0A183FPZ5"/>
<dbReference type="EMBL" id="UZAH01026535">
    <property type="protein sequence ID" value="VDO82078.1"/>
    <property type="molecule type" value="Genomic_DNA"/>
</dbReference>
<keyword evidence="2" id="KW-1185">Reference proteome</keyword>
<gene>
    <name evidence="1" type="ORF">HPBE_LOCUS9748</name>
</gene>